<evidence type="ECO:0000313" key="3">
    <source>
        <dbReference type="Proteomes" id="UP000075442"/>
    </source>
</evidence>
<protein>
    <submittedName>
        <fullName evidence="2">Glycosyltransferase LafB, responsible for the formation of Gal-Glc-DAG</fullName>
    </submittedName>
</protein>
<dbReference type="PANTHER" id="PTHR46401">
    <property type="entry name" value="GLYCOSYLTRANSFERASE WBBK-RELATED"/>
    <property type="match status" value="1"/>
</dbReference>
<dbReference type="Proteomes" id="UP000075442">
    <property type="component" value="Unassembled WGS sequence"/>
</dbReference>
<gene>
    <name evidence="2" type="ORF">SMIM3I_01406</name>
</gene>
<accession>A0A150NSS2</accession>
<dbReference type="Pfam" id="PF00534">
    <property type="entry name" value="Glycos_transf_1"/>
    <property type="match status" value="1"/>
</dbReference>
<dbReference type="InterPro" id="IPR028098">
    <property type="entry name" value="Glyco_trans_4-like_N"/>
</dbReference>
<dbReference type="Pfam" id="PF13439">
    <property type="entry name" value="Glyco_transf_4"/>
    <property type="match status" value="1"/>
</dbReference>
<dbReference type="PATRIC" id="fig|28037.235.peg.1067"/>
<reference evidence="2 3" key="1">
    <citation type="submission" date="2016-01" db="EMBL/GenBank/DDBJ databases">
        <title>Highly variable Streptococcus oralis 1 are common among viridans streptococci isolated from primates.</title>
        <authorList>
            <person name="Denapaite D."/>
            <person name="Rieger M."/>
            <person name="Koendgen S."/>
            <person name="Brueckner R."/>
            <person name="Ochigava I."/>
            <person name="Kappeler P."/>
            <person name="Maetz-Rensing K."/>
            <person name="Leendertz F."/>
        </authorList>
    </citation>
    <scope>NUCLEOTIDE SEQUENCE [LARGE SCALE GENOMIC DNA]</scope>
    <source>
        <strain evidence="2 3">M3-1</strain>
    </source>
</reference>
<keyword evidence="1 2" id="KW-0808">Transferase</keyword>
<dbReference type="Gene3D" id="3.40.50.2000">
    <property type="entry name" value="Glycogen Phosphorylase B"/>
    <property type="match status" value="2"/>
</dbReference>
<dbReference type="GO" id="GO:0016757">
    <property type="term" value="F:glycosyltransferase activity"/>
    <property type="evidence" value="ECO:0007669"/>
    <property type="project" value="InterPro"/>
</dbReference>
<dbReference type="PANTHER" id="PTHR46401:SF2">
    <property type="entry name" value="GLYCOSYLTRANSFERASE WBBK-RELATED"/>
    <property type="match status" value="1"/>
</dbReference>
<name>A0A150NSS2_STRMT</name>
<dbReference type="AlphaFoldDB" id="A0A150NSS2"/>
<dbReference type="CDD" id="cd03801">
    <property type="entry name" value="GT4_PimA-like"/>
    <property type="match status" value="1"/>
</dbReference>
<proteinExistence type="predicted"/>
<dbReference type="EMBL" id="LROU01000084">
    <property type="protein sequence ID" value="KYF36018.1"/>
    <property type="molecule type" value="Genomic_DNA"/>
</dbReference>
<evidence type="ECO:0000313" key="2">
    <source>
        <dbReference type="EMBL" id="KYF36018.1"/>
    </source>
</evidence>
<dbReference type="SUPFAM" id="SSF53756">
    <property type="entry name" value="UDP-Glycosyltransferase/glycogen phosphorylase"/>
    <property type="match status" value="1"/>
</dbReference>
<evidence type="ECO:0000256" key="1">
    <source>
        <dbReference type="ARBA" id="ARBA00022679"/>
    </source>
</evidence>
<comment type="caution">
    <text evidence="2">The sequence shown here is derived from an EMBL/GenBank/DDBJ whole genome shotgun (WGS) entry which is preliminary data.</text>
</comment>
<organism evidence="2 3">
    <name type="scientific">Streptococcus mitis</name>
    <dbReference type="NCBI Taxonomy" id="28037"/>
    <lineage>
        <taxon>Bacteria</taxon>
        <taxon>Bacillati</taxon>
        <taxon>Bacillota</taxon>
        <taxon>Bacilli</taxon>
        <taxon>Lactobacillales</taxon>
        <taxon>Streptococcaceae</taxon>
        <taxon>Streptococcus</taxon>
        <taxon>Streptococcus mitis group</taxon>
    </lineage>
</organism>
<sequence length="380" mass="44178">MRDYWKSEEISPLFPSLSFLLLILFKENDIIVVMEKKKLRINMLSSSEKVAGQGVSGAYRELVRLLHRDAKDQLIVTENLPIEADVTHFHTIDFPYYLSTFQKKRSGRKIGYVHFLPDTLEGSLKIPFFLKRIVKRYVFSFYNRMEHLVVVNPMFIEDLVAAGIPREKVTYIPNFVNKEKWHPLPQEEVARLRTELGLSDNQFIVVGAGQVQKRKGIDDFIRLAEELPQITFIWAGGFSFGGMTDGYERYKKMMENPPKNLMFPGIVSPERMRELYALADLFLLPSYNELFPMTILEAASCEAPIMLRDLDLYKVILEGNYRATADREEMKEAILEYQANPAALKELKEKAKNISREYSEEHLLQIWLDFYEKQAALGRK</sequence>
<dbReference type="FunFam" id="3.40.50.2000:FF:000315">
    <property type="entry name" value="Glycosyltransferase, group 1 family protein"/>
    <property type="match status" value="1"/>
</dbReference>
<dbReference type="InterPro" id="IPR001296">
    <property type="entry name" value="Glyco_trans_1"/>
</dbReference>
<dbReference type="GO" id="GO:0009103">
    <property type="term" value="P:lipopolysaccharide biosynthetic process"/>
    <property type="evidence" value="ECO:0007669"/>
    <property type="project" value="TreeGrafter"/>
</dbReference>